<evidence type="ECO:0000313" key="2">
    <source>
        <dbReference type="Proteomes" id="UP001226091"/>
    </source>
</evidence>
<organism evidence="1 2">
    <name type="scientific">Metabacillus hrfriensis</name>
    <dbReference type="NCBI Taxonomy" id="3048891"/>
    <lineage>
        <taxon>Bacteria</taxon>
        <taxon>Bacillati</taxon>
        <taxon>Bacillota</taxon>
        <taxon>Bacilli</taxon>
        <taxon>Bacillales</taxon>
        <taxon>Bacillaceae</taxon>
        <taxon>Metabacillus</taxon>
    </lineage>
</organism>
<proteinExistence type="predicted"/>
<evidence type="ECO:0000313" key="1">
    <source>
        <dbReference type="EMBL" id="WHZ58462.1"/>
    </source>
</evidence>
<dbReference type="Proteomes" id="UP001226091">
    <property type="component" value="Chromosome"/>
</dbReference>
<name>A0ACD4RDB1_9BACI</name>
<keyword evidence="2" id="KW-1185">Reference proteome</keyword>
<protein>
    <submittedName>
        <fullName evidence="1">Uncharacterized protein</fullName>
    </submittedName>
</protein>
<gene>
    <name evidence="1" type="ORF">QLQ22_03690</name>
</gene>
<reference evidence="2" key="1">
    <citation type="journal article" date="2025" name="Aquaculture">
        <title>Assessment of the bioflocculant production and safety properties of Metabacillus hrfriensis sp. nov. based on phenotypic and whole-genome sequencing analysis.</title>
        <authorList>
            <person name="Zhang R."/>
            <person name="Zhao Z."/>
            <person name="Luo L."/>
            <person name="Wang S."/>
            <person name="Guo K."/>
            <person name="Xu W."/>
        </authorList>
    </citation>
    <scope>NUCLEOTIDE SEQUENCE [LARGE SCALE GENOMIC DNA]</scope>
    <source>
        <strain evidence="2">CT-WN-B3</strain>
    </source>
</reference>
<accession>A0ACD4RDB1</accession>
<sequence>MGEKLKILVIMKHFQKQFPTYQSLYETITELEKQAEIKYWDKDGDIHDILKTLNFLPDFILQYDVAWNHAFSPKGKRTW</sequence>
<dbReference type="EMBL" id="CP126116">
    <property type="protein sequence ID" value="WHZ58462.1"/>
    <property type="molecule type" value="Genomic_DNA"/>
</dbReference>